<evidence type="ECO:0000313" key="4">
    <source>
        <dbReference type="EMBL" id="ABS78014.1"/>
    </source>
</evidence>
<gene>
    <name evidence="4" type="ordered locus">CBUD_2057</name>
</gene>
<feature type="chain" id="PRO_5002736520" evidence="2">
    <location>
        <begin position="26"/>
        <end position="186"/>
    </location>
</feature>
<dbReference type="Proteomes" id="UP000008555">
    <property type="component" value="Chromosome"/>
</dbReference>
<dbReference type="GO" id="GO:0016020">
    <property type="term" value="C:membrane"/>
    <property type="evidence" value="ECO:0007669"/>
    <property type="project" value="UniProtKB-UniRule"/>
</dbReference>
<dbReference type="AlphaFoldDB" id="A9KGX6"/>
<evidence type="ECO:0000313" key="5">
    <source>
        <dbReference type="Proteomes" id="UP000008555"/>
    </source>
</evidence>
<organism evidence="4 5">
    <name type="scientific">Coxiella burnetii (strain Dugway 5J108-111)</name>
    <dbReference type="NCBI Taxonomy" id="434922"/>
    <lineage>
        <taxon>Bacteria</taxon>
        <taxon>Pseudomonadati</taxon>
        <taxon>Pseudomonadota</taxon>
        <taxon>Gammaproteobacteria</taxon>
        <taxon>Legionellales</taxon>
        <taxon>Coxiellaceae</taxon>
        <taxon>Coxiella</taxon>
    </lineage>
</organism>
<protein>
    <submittedName>
        <fullName evidence="4">Outer membrane protein</fullName>
    </submittedName>
</protein>
<feature type="signal peptide" evidence="2">
    <location>
        <begin position="1"/>
        <end position="25"/>
    </location>
</feature>
<dbReference type="PROSITE" id="PS51123">
    <property type="entry name" value="OMPA_2"/>
    <property type="match status" value="1"/>
</dbReference>
<dbReference type="InterPro" id="IPR050330">
    <property type="entry name" value="Bact_OuterMem_StrucFunc"/>
</dbReference>
<sequence>MNPLYRQKILISALAILTLSFTACARKPAPPPPPFSVLRVTTPLTHARQKALAATLQSRGVQMIQQGSRLQLILPVNRFFLPQTTTVKEKHIETLRLIALYLHNYKRTHIVHYPIKVYAFSGTVHSRRYRDYESNQYAQVIGSFLWNHGFSPAQLSVVGFGAKHPIASYRTPEGNAFNRRVMIQVN</sequence>
<evidence type="ECO:0000256" key="1">
    <source>
        <dbReference type="PROSITE-ProRule" id="PRU00473"/>
    </source>
</evidence>
<keyword evidence="2" id="KW-0732">Signal</keyword>
<dbReference type="KEGG" id="cbd:CBUD_2057"/>
<dbReference type="SUPFAM" id="SSF103088">
    <property type="entry name" value="OmpA-like"/>
    <property type="match status" value="1"/>
</dbReference>
<dbReference type="RefSeq" id="WP_005769342.1">
    <property type="nucleotide sequence ID" value="NC_009727.1"/>
</dbReference>
<evidence type="ECO:0000259" key="3">
    <source>
        <dbReference type="PROSITE" id="PS51123"/>
    </source>
</evidence>
<dbReference type="PANTHER" id="PTHR30329">
    <property type="entry name" value="STATOR ELEMENT OF FLAGELLAR MOTOR COMPLEX"/>
    <property type="match status" value="1"/>
</dbReference>
<dbReference type="PANTHER" id="PTHR30329:SF21">
    <property type="entry name" value="LIPOPROTEIN YIAD-RELATED"/>
    <property type="match status" value="1"/>
</dbReference>
<evidence type="ECO:0000256" key="2">
    <source>
        <dbReference type="SAM" id="SignalP"/>
    </source>
</evidence>
<feature type="domain" description="OmpA-like" evidence="3">
    <location>
        <begin position="67"/>
        <end position="186"/>
    </location>
</feature>
<accession>A9KGX6</accession>
<dbReference type="Pfam" id="PF00691">
    <property type="entry name" value="OmpA"/>
    <property type="match status" value="1"/>
</dbReference>
<dbReference type="EMBL" id="CP000733">
    <property type="protein sequence ID" value="ABS78014.1"/>
    <property type="molecule type" value="Genomic_DNA"/>
</dbReference>
<dbReference type="Gene3D" id="3.30.1330.60">
    <property type="entry name" value="OmpA-like domain"/>
    <property type="match status" value="1"/>
</dbReference>
<dbReference type="SMR" id="A9KGX6"/>
<proteinExistence type="predicted"/>
<dbReference type="InterPro" id="IPR006665">
    <property type="entry name" value="OmpA-like"/>
</dbReference>
<dbReference type="InterPro" id="IPR036737">
    <property type="entry name" value="OmpA-like_sf"/>
</dbReference>
<reference evidence="4 5" key="1">
    <citation type="journal article" date="2009" name="Infect. Immun.">
        <title>Comparative genomics reveal extensive transposon-mediated genomic plasticity and diversity among potential effector proteins within the genus Coxiella.</title>
        <authorList>
            <person name="Beare P.A."/>
            <person name="Unsworth N."/>
            <person name="Andoh M."/>
            <person name="Voth D.E."/>
            <person name="Omsland A."/>
            <person name="Gilk S.D."/>
            <person name="Williams K.P."/>
            <person name="Sobral B.W."/>
            <person name="Kupko J.J.III."/>
            <person name="Porcella S.F."/>
            <person name="Samuel J.E."/>
            <person name="Heinzen R.A."/>
        </authorList>
    </citation>
    <scope>NUCLEOTIDE SEQUENCE [LARGE SCALE GENOMIC DNA]</scope>
    <source>
        <strain evidence="4 5">Dugway 5J108-111</strain>
    </source>
</reference>
<keyword evidence="1" id="KW-0472">Membrane</keyword>
<name>A9KGX6_COXBN</name>
<dbReference type="PROSITE" id="PS51257">
    <property type="entry name" value="PROKAR_LIPOPROTEIN"/>
    <property type="match status" value="1"/>
</dbReference>
<dbReference type="HOGENOM" id="CLU_1452191_0_0_6"/>